<dbReference type="InterPro" id="IPR002401">
    <property type="entry name" value="Cyt_P450_E_grp-I"/>
</dbReference>
<keyword evidence="7 14" id="KW-0479">Metal-binding</keyword>
<organism evidence="16 17">
    <name type="scientific">Tenebrio molitor</name>
    <name type="common">Yellow mealworm beetle</name>
    <dbReference type="NCBI Taxonomy" id="7067"/>
    <lineage>
        <taxon>Eukaryota</taxon>
        <taxon>Metazoa</taxon>
        <taxon>Ecdysozoa</taxon>
        <taxon>Arthropoda</taxon>
        <taxon>Hexapoda</taxon>
        <taxon>Insecta</taxon>
        <taxon>Pterygota</taxon>
        <taxon>Neoptera</taxon>
        <taxon>Endopterygota</taxon>
        <taxon>Coleoptera</taxon>
        <taxon>Polyphaga</taxon>
        <taxon>Cucujiformia</taxon>
        <taxon>Tenebrionidae</taxon>
        <taxon>Tenebrio</taxon>
    </lineage>
</organism>
<evidence type="ECO:0000313" key="17">
    <source>
        <dbReference type="Proteomes" id="UP000719412"/>
    </source>
</evidence>
<evidence type="ECO:0000256" key="4">
    <source>
        <dbReference type="ARBA" id="ARBA00004406"/>
    </source>
</evidence>
<dbReference type="SUPFAM" id="SSF48264">
    <property type="entry name" value="Cytochrome P450"/>
    <property type="match status" value="1"/>
</dbReference>
<proteinExistence type="inferred from homology"/>
<dbReference type="PROSITE" id="PS00086">
    <property type="entry name" value="CYTOCHROME_P450"/>
    <property type="match status" value="1"/>
</dbReference>
<evidence type="ECO:0000256" key="1">
    <source>
        <dbReference type="ARBA" id="ARBA00001971"/>
    </source>
</evidence>
<reference evidence="16" key="2">
    <citation type="submission" date="2021-08" db="EMBL/GenBank/DDBJ databases">
        <authorList>
            <person name="Eriksson T."/>
        </authorList>
    </citation>
    <scope>NUCLEOTIDE SEQUENCE</scope>
    <source>
        <strain evidence="16">Stoneville</strain>
        <tissue evidence="16">Whole head</tissue>
    </source>
</reference>
<dbReference type="GO" id="GO:0004497">
    <property type="term" value="F:monooxygenase activity"/>
    <property type="evidence" value="ECO:0007669"/>
    <property type="project" value="UniProtKB-KW"/>
</dbReference>
<dbReference type="PANTHER" id="PTHR24291">
    <property type="entry name" value="CYTOCHROME P450 FAMILY 4"/>
    <property type="match status" value="1"/>
</dbReference>
<dbReference type="PRINTS" id="PR00463">
    <property type="entry name" value="EP450I"/>
</dbReference>
<comment type="function">
    <text evidence="2">May be involved in the metabolism of insect hormones and in the breakdown of synthetic insecticides.</text>
</comment>
<gene>
    <name evidence="16" type="ORF">GEV33_001528</name>
</gene>
<reference evidence="16" key="1">
    <citation type="journal article" date="2020" name="J Insects Food Feed">
        <title>The yellow mealworm (Tenebrio molitor) genome: a resource for the emerging insects as food and feed industry.</title>
        <authorList>
            <person name="Eriksson T."/>
            <person name="Andere A."/>
            <person name="Kelstrup H."/>
            <person name="Emery V."/>
            <person name="Picard C."/>
        </authorList>
    </citation>
    <scope>NUCLEOTIDE SEQUENCE</scope>
    <source>
        <strain evidence="16">Stoneville</strain>
        <tissue evidence="16">Whole head</tissue>
    </source>
</reference>
<dbReference type="EMBL" id="JABDTM020008649">
    <property type="protein sequence ID" value="KAH0821263.1"/>
    <property type="molecule type" value="Genomic_DNA"/>
</dbReference>
<evidence type="ECO:0000256" key="15">
    <source>
        <dbReference type="RuleBase" id="RU000461"/>
    </source>
</evidence>
<evidence type="ECO:0000256" key="3">
    <source>
        <dbReference type="ARBA" id="ARBA00004174"/>
    </source>
</evidence>
<evidence type="ECO:0000256" key="2">
    <source>
        <dbReference type="ARBA" id="ARBA00003690"/>
    </source>
</evidence>
<keyword evidence="11 14" id="KW-0408">Iron</keyword>
<dbReference type="InterPro" id="IPR036396">
    <property type="entry name" value="Cyt_P450_sf"/>
</dbReference>
<evidence type="ECO:0000256" key="11">
    <source>
        <dbReference type="ARBA" id="ARBA00023004"/>
    </source>
</evidence>
<comment type="similarity">
    <text evidence="5 15">Belongs to the cytochrome P450 family.</text>
</comment>
<evidence type="ECO:0000256" key="10">
    <source>
        <dbReference type="ARBA" id="ARBA00023002"/>
    </source>
</evidence>
<evidence type="ECO:0008006" key="18">
    <source>
        <dbReference type="Google" id="ProtNLM"/>
    </source>
</evidence>
<dbReference type="InterPro" id="IPR001128">
    <property type="entry name" value="Cyt_P450"/>
</dbReference>
<evidence type="ECO:0000256" key="7">
    <source>
        <dbReference type="ARBA" id="ARBA00022723"/>
    </source>
</evidence>
<dbReference type="GO" id="GO:0016705">
    <property type="term" value="F:oxidoreductase activity, acting on paired donors, with incorporation or reduction of molecular oxygen"/>
    <property type="evidence" value="ECO:0007669"/>
    <property type="project" value="InterPro"/>
</dbReference>
<dbReference type="GO" id="GO:0005506">
    <property type="term" value="F:iron ion binding"/>
    <property type="evidence" value="ECO:0007669"/>
    <property type="project" value="InterPro"/>
</dbReference>
<keyword evidence="10 15" id="KW-0560">Oxidoreductase</keyword>
<dbReference type="Proteomes" id="UP000719412">
    <property type="component" value="Unassembled WGS sequence"/>
</dbReference>
<name>A0A8J6HW62_TENMO</name>
<comment type="cofactor">
    <cofactor evidence="1 14">
        <name>heme</name>
        <dbReference type="ChEBI" id="CHEBI:30413"/>
    </cofactor>
</comment>
<feature type="binding site" description="axial binding residue" evidence="14">
    <location>
        <position position="379"/>
    </location>
    <ligand>
        <name>heme</name>
        <dbReference type="ChEBI" id="CHEBI:30413"/>
    </ligand>
    <ligandPart>
        <name>Fe</name>
        <dbReference type="ChEBI" id="CHEBI:18248"/>
    </ligandPart>
</feature>
<evidence type="ECO:0000256" key="9">
    <source>
        <dbReference type="ARBA" id="ARBA00022848"/>
    </source>
</evidence>
<keyword evidence="12 15" id="KW-0503">Monooxygenase</keyword>
<dbReference type="InterPro" id="IPR017972">
    <property type="entry name" value="Cyt_P450_CS"/>
</dbReference>
<keyword evidence="9" id="KW-0492">Microsome</keyword>
<dbReference type="GO" id="GO:0005789">
    <property type="term" value="C:endoplasmic reticulum membrane"/>
    <property type="evidence" value="ECO:0007669"/>
    <property type="project" value="UniProtKB-SubCell"/>
</dbReference>
<evidence type="ECO:0000256" key="13">
    <source>
        <dbReference type="ARBA" id="ARBA00023136"/>
    </source>
</evidence>
<dbReference type="Pfam" id="PF00067">
    <property type="entry name" value="p450"/>
    <property type="match status" value="1"/>
</dbReference>
<keyword evidence="17" id="KW-1185">Reference proteome</keyword>
<dbReference type="GO" id="GO:0020037">
    <property type="term" value="F:heme binding"/>
    <property type="evidence" value="ECO:0007669"/>
    <property type="project" value="InterPro"/>
</dbReference>
<keyword evidence="8" id="KW-0256">Endoplasmic reticulum</keyword>
<dbReference type="PANTHER" id="PTHR24291:SF189">
    <property type="entry name" value="CYTOCHROME P450 4C3-RELATED"/>
    <property type="match status" value="1"/>
</dbReference>
<evidence type="ECO:0000256" key="6">
    <source>
        <dbReference type="ARBA" id="ARBA00022617"/>
    </source>
</evidence>
<evidence type="ECO:0000256" key="5">
    <source>
        <dbReference type="ARBA" id="ARBA00010617"/>
    </source>
</evidence>
<evidence type="ECO:0000313" key="16">
    <source>
        <dbReference type="EMBL" id="KAH0821263.1"/>
    </source>
</evidence>
<comment type="subcellular location">
    <subcellularLocation>
        <location evidence="4">Endoplasmic reticulum membrane</location>
        <topology evidence="4">Peripheral membrane protein</topology>
    </subcellularLocation>
    <subcellularLocation>
        <location evidence="3">Microsome membrane</location>
        <topology evidence="3">Peripheral membrane protein</topology>
    </subcellularLocation>
</comment>
<evidence type="ECO:0000256" key="8">
    <source>
        <dbReference type="ARBA" id="ARBA00022824"/>
    </source>
</evidence>
<evidence type="ECO:0000256" key="12">
    <source>
        <dbReference type="ARBA" id="ARBA00023033"/>
    </source>
</evidence>
<dbReference type="PRINTS" id="PR00385">
    <property type="entry name" value="P450"/>
</dbReference>
<comment type="caution">
    <text evidence="16">The sequence shown here is derived from an EMBL/GenBank/DDBJ whole genome shotgun (WGS) entry which is preliminary data.</text>
</comment>
<keyword evidence="6 14" id="KW-0349">Heme</keyword>
<evidence type="ECO:0000256" key="14">
    <source>
        <dbReference type="PIRSR" id="PIRSR602401-1"/>
    </source>
</evidence>
<dbReference type="AlphaFoldDB" id="A0A8J6HW62"/>
<dbReference type="Gene3D" id="1.10.630.10">
    <property type="entry name" value="Cytochrome P450"/>
    <property type="match status" value="1"/>
</dbReference>
<protein>
    <recommendedName>
        <fullName evidence="18">Cytochrome P450 monooxygenase</fullName>
    </recommendedName>
</protein>
<dbReference type="InterPro" id="IPR050196">
    <property type="entry name" value="Cytochrome_P450_Monoox"/>
</dbReference>
<keyword evidence="13" id="KW-0472">Membrane</keyword>
<accession>A0A8J6HW62</accession>
<sequence>MIAEANCPARFWLGPELIVAFKDPQHVEKILASSKFSHKHDIYEFLKCFLGEGLITSSGPKYKPHKKVIQPIFNLNFSKDCVPVFEKHIKTCVEHLDACVGSDHFNIGHFIHSCTADIIGEILFGYSFKAQQKQSTDYMTAFVDIYKVAFERLVKPWLHPDWTFGISSSGKRHKQICDLSLELMRKVMDELKKRKNILLCKSSSDDSFPTPVIDKVARIWEDNSELFDSHDLWFHMITLYMASQDTIALIVSATCLCLGMYPDYQERVVQEIDNVFGNCRAVAVEDIGKLAYLDMCVKDVFRLFPIAPYILRKTVADQQIDKLVLPKGCGIIIPIYNVHKDPRYWTNPEDFHPDHFLPEVEERRPSCTYIPFSAGPRGCIGKIFANVSVKVMLVHLLRQFEIEAAGKMPDVRCTMDISVRALRGYNVKIRRRVAK</sequence>